<feature type="compositionally biased region" description="Low complexity" evidence="1">
    <location>
        <begin position="23"/>
        <end position="53"/>
    </location>
</feature>
<dbReference type="RefSeq" id="WP_066640972.1">
    <property type="nucleotide sequence ID" value="NZ_CP014989.1"/>
</dbReference>
<gene>
    <name evidence="3" type="ORF">SGUI_2536</name>
</gene>
<sequence length="376" mass="39154">MRRTAAAVALSLPLLAGCTTTGTPEATETADQAAVASAAPTSGVPTSATAAPTSPTPEPAPMPDPGPEAAALALAPADAAYLTVTDWAAIKERLGAADLTSESIQTDTIEFWRSVGTSTVLLTDGVLREENSRLRLRYAVTQDDALWEVRWADDEVDDERTAGLALRLRDDLDLDGLERAVQDEVPGVEGASVLRDGHLLLRGEATGDVLADRDEVAALLEDEGESRLAVPGCLSWPTALGVDATVEEQDNVVGAAPVEDLRSPRAWGMSFTGREATLTLVHEEGVTGEEARADAAARVALAQSWPTTESVGWGDALGLPPGLEGDPYAVEEDGRVVTSIDYRVVNTTAAATVALSGLVPGAVCAEVDWLAEPTGL</sequence>
<feature type="compositionally biased region" description="Pro residues" evidence="1">
    <location>
        <begin position="54"/>
        <end position="66"/>
    </location>
</feature>
<protein>
    <submittedName>
        <fullName evidence="3">Uncharacterized protein</fullName>
    </submittedName>
</protein>
<name>A0A1B1NES3_9MICO</name>
<evidence type="ECO:0000256" key="2">
    <source>
        <dbReference type="SAM" id="SignalP"/>
    </source>
</evidence>
<reference evidence="3 4" key="1">
    <citation type="submission" date="2016-03" db="EMBL/GenBank/DDBJ databases">
        <title>Shallow-sea hydrothermal system.</title>
        <authorList>
            <person name="Tang K."/>
        </authorList>
    </citation>
    <scope>NUCLEOTIDE SEQUENCE [LARGE SCALE GENOMIC DNA]</scope>
    <source>
        <strain evidence="3 4">JLT9</strain>
    </source>
</reference>
<dbReference type="PROSITE" id="PS51257">
    <property type="entry name" value="PROKAR_LIPOPROTEIN"/>
    <property type="match status" value="1"/>
</dbReference>
<dbReference type="KEGG" id="serj:SGUI_2536"/>
<feature type="region of interest" description="Disordered" evidence="1">
    <location>
        <begin position="23"/>
        <end position="68"/>
    </location>
</feature>
<dbReference type="Proteomes" id="UP000092482">
    <property type="component" value="Chromosome"/>
</dbReference>
<dbReference type="OrthoDB" id="3764180at2"/>
<feature type="chain" id="PRO_5039001799" evidence="2">
    <location>
        <begin position="17"/>
        <end position="376"/>
    </location>
</feature>
<dbReference type="STRING" id="1758689.SGUI_2536"/>
<proteinExistence type="predicted"/>
<accession>A0A1B1NES3</accession>
<organism evidence="3 4">
    <name type="scientific">Serinicoccus hydrothermalis</name>
    <dbReference type="NCBI Taxonomy" id="1758689"/>
    <lineage>
        <taxon>Bacteria</taxon>
        <taxon>Bacillati</taxon>
        <taxon>Actinomycetota</taxon>
        <taxon>Actinomycetes</taxon>
        <taxon>Micrococcales</taxon>
        <taxon>Ornithinimicrobiaceae</taxon>
        <taxon>Serinicoccus</taxon>
    </lineage>
</organism>
<evidence type="ECO:0000313" key="3">
    <source>
        <dbReference type="EMBL" id="ANS79932.1"/>
    </source>
</evidence>
<feature type="signal peptide" evidence="2">
    <location>
        <begin position="1"/>
        <end position="16"/>
    </location>
</feature>
<evidence type="ECO:0000313" key="4">
    <source>
        <dbReference type="Proteomes" id="UP000092482"/>
    </source>
</evidence>
<keyword evidence="4" id="KW-1185">Reference proteome</keyword>
<dbReference type="AlphaFoldDB" id="A0A1B1NES3"/>
<keyword evidence="2" id="KW-0732">Signal</keyword>
<evidence type="ECO:0000256" key="1">
    <source>
        <dbReference type="SAM" id="MobiDB-lite"/>
    </source>
</evidence>
<dbReference type="EMBL" id="CP014989">
    <property type="protein sequence ID" value="ANS79932.1"/>
    <property type="molecule type" value="Genomic_DNA"/>
</dbReference>